<protein>
    <submittedName>
        <fullName evidence="1">Uncharacterized protein</fullName>
    </submittedName>
</protein>
<dbReference type="RefSeq" id="WP_162836865.1">
    <property type="nucleotide sequence ID" value="NZ_BJOA01000074.1"/>
</dbReference>
<evidence type="ECO:0000313" key="2">
    <source>
        <dbReference type="Proteomes" id="UP000182836"/>
    </source>
</evidence>
<dbReference type="EMBL" id="FNED01000005">
    <property type="protein sequence ID" value="SDI58467.1"/>
    <property type="molecule type" value="Genomic_DNA"/>
</dbReference>
<reference evidence="1 2" key="1">
    <citation type="submission" date="2016-10" db="EMBL/GenBank/DDBJ databases">
        <authorList>
            <person name="de Groot N.N."/>
        </authorList>
    </citation>
    <scope>NUCLEOTIDE SEQUENCE [LARGE SCALE GENOMIC DNA]</scope>
    <source>
        <strain evidence="1 2">DSM 2895</strain>
    </source>
</reference>
<dbReference type="Proteomes" id="UP000182836">
    <property type="component" value="Unassembled WGS sequence"/>
</dbReference>
<dbReference type="AlphaFoldDB" id="A0A1G8LSK1"/>
<gene>
    <name evidence="1" type="ORF">SAMN04487909_105193</name>
</gene>
<dbReference type="GeneID" id="51990373"/>
<name>A0A1G8LSK1_ANEMI</name>
<proteinExistence type="predicted"/>
<sequence length="58" mass="7138">MERDYHCCATCQHFQVLKHPVRKTEYRCARLGYATKPTYRFECWTPKDIVVERMRKEK</sequence>
<organism evidence="1 2">
    <name type="scientific">Aneurinibacillus migulanus</name>
    <name type="common">Bacillus migulanus</name>
    <dbReference type="NCBI Taxonomy" id="47500"/>
    <lineage>
        <taxon>Bacteria</taxon>
        <taxon>Bacillati</taxon>
        <taxon>Bacillota</taxon>
        <taxon>Bacilli</taxon>
        <taxon>Bacillales</taxon>
        <taxon>Paenibacillaceae</taxon>
        <taxon>Aneurinibacillus group</taxon>
        <taxon>Aneurinibacillus</taxon>
    </lineage>
</organism>
<evidence type="ECO:0000313" key="1">
    <source>
        <dbReference type="EMBL" id="SDI58467.1"/>
    </source>
</evidence>
<accession>A0A1G8LSK1</accession>